<dbReference type="GO" id="GO:0032259">
    <property type="term" value="P:methylation"/>
    <property type="evidence" value="ECO:0007669"/>
    <property type="project" value="UniProtKB-KW"/>
</dbReference>
<keyword evidence="2" id="KW-0808">Transferase</keyword>
<protein>
    <submittedName>
        <fullName evidence="2">Putative methyltransferase</fullName>
    </submittedName>
</protein>
<evidence type="ECO:0000313" key="3">
    <source>
        <dbReference type="Proteomes" id="UP000027238"/>
    </source>
</evidence>
<dbReference type="PANTHER" id="PTHR43591:SF24">
    <property type="entry name" value="2-METHOXY-6-POLYPRENYL-1,4-BENZOQUINOL METHYLASE, MITOCHONDRIAL"/>
    <property type="match status" value="1"/>
</dbReference>
<accession>A0A066XJH0</accession>
<dbReference type="GO" id="GO:0008168">
    <property type="term" value="F:methyltransferase activity"/>
    <property type="evidence" value="ECO:0007669"/>
    <property type="project" value="UniProtKB-KW"/>
</dbReference>
<keyword evidence="3" id="KW-1185">Reference proteome</keyword>
<dbReference type="InterPro" id="IPR029063">
    <property type="entry name" value="SAM-dependent_MTases_sf"/>
</dbReference>
<keyword evidence="2" id="KW-0489">Methyltransferase</keyword>
<dbReference type="SUPFAM" id="SSF53335">
    <property type="entry name" value="S-adenosyl-L-methionine-dependent methyltransferases"/>
    <property type="match status" value="1"/>
</dbReference>
<dbReference type="OrthoDB" id="2013972at2759"/>
<evidence type="ECO:0000256" key="1">
    <source>
        <dbReference type="ARBA" id="ARBA00038158"/>
    </source>
</evidence>
<dbReference type="Pfam" id="PF13489">
    <property type="entry name" value="Methyltransf_23"/>
    <property type="match status" value="1"/>
</dbReference>
<dbReference type="CDD" id="cd02440">
    <property type="entry name" value="AdoMet_MTases"/>
    <property type="match status" value="1"/>
</dbReference>
<dbReference type="AlphaFoldDB" id="A0A066XJH0"/>
<proteinExistence type="inferred from homology"/>
<organism evidence="2 3">
    <name type="scientific">Colletotrichum sublineola</name>
    <name type="common">Sorghum anthracnose fungus</name>
    <dbReference type="NCBI Taxonomy" id="1173701"/>
    <lineage>
        <taxon>Eukaryota</taxon>
        <taxon>Fungi</taxon>
        <taxon>Dikarya</taxon>
        <taxon>Ascomycota</taxon>
        <taxon>Pezizomycotina</taxon>
        <taxon>Sordariomycetes</taxon>
        <taxon>Hypocreomycetidae</taxon>
        <taxon>Glomerellales</taxon>
        <taxon>Glomerellaceae</taxon>
        <taxon>Colletotrichum</taxon>
        <taxon>Colletotrichum graminicola species complex</taxon>
    </lineage>
</organism>
<reference evidence="3" key="1">
    <citation type="journal article" date="2014" name="Genome Announc.">
        <title>Draft genome sequence of Colletotrichum sublineola, a destructive pathogen of cultivated sorghum.</title>
        <authorList>
            <person name="Baroncelli R."/>
            <person name="Sanz-Martin J.M."/>
            <person name="Rech G.E."/>
            <person name="Sukno S.A."/>
            <person name="Thon M.R."/>
        </authorList>
    </citation>
    <scope>NUCLEOTIDE SEQUENCE [LARGE SCALE GENOMIC DNA]</scope>
    <source>
        <strain evidence="3">TX430BB</strain>
    </source>
</reference>
<name>A0A066XJH0_COLSU</name>
<dbReference type="PANTHER" id="PTHR43591">
    <property type="entry name" value="METHYLTRANSFERASE"/>
    <property type="match status" value="1"/>
</dbReference>
<sequence>METPMDIPDGFDFFDAVLRLARSKSSNTTEQYAGNVLDVGTNTGIWAVNFADLNRNSHVTGIDAVSLHPSNVPENVSFRQVHNIHGPWEPWELPETFDVIHCRVLLDKSFNFDCLCQNAFEKLNSGGVLELEEMQWNIYSDDDTIHPQSPLLQWVKALENKLERIPNYTALEETKAKIESIGFIDVTVEEVKLPINPGVYPYDPEHIGCWFHSFFAGLLEASRVPSSWVIPNNKDLALQVREEIRHLSIHAYFRLYVWTARKPQENGS</sequence>
<evidence type="ECO:0000313" key="2">
    <source>
        <dbReference type="EMBL" id="KDN65896.1"/>
    </source>
</evidence>
<dbReference type="HOGENOM" id="CLU_010595_2_0_1"/>
<dbReference type="Proteomes" id="UP000027238">
    <property type="component" value="Unassembled WGS sequence"/>
</dbReference>
<gene>
    <name evidence="2" type="ORF">CSUB01_11170</name>
</gene>
<comment type="similarity">
    <text evidence="1">Belongs to the methyltransferase superfamily. LaeA methyltransferase family.</text>
</comment>
<dbReference type="STRING" id="1173701.A0A066XJH0"/>
<dbReference type="EMBL" id="JMSE01000977">
    <property type="protein sequence ID" value="KDN65896.1"/>
    <property type="molecule type" value="Genomic_DNA"/>
</dbReference>
<comment type="caution">
    <text evidence="2">The sequence shown here is derived from an EMBL/GenBank/DDBJ whole genome shotgun (WGS) entry which is preliminary data.</text>
</comment>
<dbReference type="Gene3D" id="3.40.50.150">
    <property type="entry name" value="Vaccinia Virus protein VP39"/>
    <property type="match status" value="1"/>
</dbReference>